<dbReference type="RefSeq" id="WP_215231590.1">
    <property type="nucleotide sequence ID" value="NZ_CAJRAU010000001.1"/>
</dbReference>
<keyword evidence="3" id="KW-1185">Reference proteome</keyword>
<name>A0ABM8UIW8_9BACT</name>
<proteinExistence type="predicted"/>
<evidence type="ECO:0000313" key="2">
    <source>
        <dbReference type="EMBL" id="CAG5067411.1"/>
    </source>
</evidence>
<reference evidence="2 3" key="1">
    <citation type="submission" date="2021-04" db="EMBL/GenBank/DDBJ databases">
        <authorList>
            <person name="Rodrigo-Torres L."/>
            <person name="Arahal R. D."/>
            <person name="Lucena T."/>
        </authorList>
    </citation>
    <scope>NUCLEOTIDE SEQUENCE [LARGE SCALE GENOMIC DNA]</scope>
    <source>
        <strain evidence="2 3">CECT 9623</strain>
    </source>
</reference>
<accession>A0ABM8UIW8</accession>
<protein>
    <recommendedName>
        <fullName evidence="4">PLAT domain-containing protein</fullName>
    </recommendedName>
</protein>
<evidence type="ECO:0008006" key="4">
    <source>
        <dbReference type="Google" id="ProtNLM"/>
    </source>
</evidence>
<gene>
    <name evidence="2" type="ORF">DYBT9623_00132</name>
</gene>
<keyword evidence="1" id="KW-0732">Signal</keyword>
<dbReference type="Proteomes" id="UP000679725">
    <property type="component" value="Unassembled WGS sequence"/>
</dbReference>
<dbReference type="PROSITE" id="PS51257">
    <property type="entry name" value="PROKAR_LIPOPROTEIN"/>
    <property type="match status" value="1"/>
</dbReference>
<feature type="signal peptide" evidence="1">
    <location>
        <begin position="1"/>
        <end position="18"/>
    </location>
</feature>
<sequence>MKENCLLLILLALSFAFMGCDDCSDTGDADVTPPVRFSIVDTKGNNLVDTAQSYYSVDSIRLFDLEAKESIVLDKYYVEAAGGYVFSADFQRNFRGKSSLKLQLNNLYSDTLDVWYRQTDNKCFVIYEYTRFQYNGKDLQTSPVTSSVLIVKEN</sequence>
<feature type="chain" id="PRO_5046492493" description="PLAT domain-containing protein" evidence="1">
    <location>
        <begin position="19"/>
        <end position="154"/>
    </location>
</feature>
<dbReference type="EMBL" id="CAJRAU010000001">
    <property type="protein sequence ID" value="CAG5067411.1"/>
    <property type="molecule type" value="Genomic_DNA"/>
</dbReference>
<comment type="caution">
    <text evidence="2">The sequence shown here is derived from an EMBL/GenBank/DDBJ whole genome shotgun (WGS) entry which is preliminary data.</text>
</comment>
<evidence type="ECO:0000256" key="1">
    <source>
        <dbReference type="SAM" id="SignalP"/>
    </source>
</evidence>
<evidence type="ECO:0000313" key="3">
    <source>
        <dbReference type="Proteomes" id="UP000679725"/>
    </source>
</evidence>
<organism evidence="2 3">
    <name type="scientific">Dyadobacter linearis</name>
    <dbReference type="NCBI Taxonomy" id="2823330"/>
    <lineage>
        <taxon>Bacteria</taxon>
        <taxon>Pseudomonadati</taxon>
        <taxon>Bacteroidota</taxon>
        <taxon>Cytophagia</taxon>
        <taxon>Cytophagales</taxon>
        <taxon>Spirosomataceae</taxon>
        <taxon>Dyadobacter</taxon>
    </lineage>
</organism>